<dbReference type="GO" id="GO:0005783">
    <property type="term" value="C:endoplasmic reticulum"/>
    <property type="evidence" value="ECO:0007669"/>
    <property type="project" value="TreeGrafter"/>
</dbReference>
<comment type="caution">
    <text evidence="8">The sequence shown here is derived from an EMBL/GenBank/DDBJ whole genome shotgun (WGS) entry which is preliminary data.</text>
</comment>
<name>A0AAV2Z5J6_9STRA</name>
<dbReference type="SMART" id="SM00702">
    <property type="entry name" value="P4Hc"/>
    <property type="match status" value="1"/>
</dbReference>
<evidence type="ECO:0000256" key="3">
    <source>
        <dbReference type="ARBA" id="ARBA00022964"/>
    </source>
</evidence>
<dbReference type="GO" id="GO:0004656">
    <property type="term" value="F:procollagen-proline 4-dioxygenase activity"/>
    <property type="evidence" value="ECO:0007669"/>
    <property type="project" value="TreeGrafter"/>
</dbReference>
<keyword evidence="4" id="KW-0560">Oxidoreductase</keyword>
<keyword evidence="5" id="KW-0408">Iron</keyword>
<evidence type="ECO:0000256" key="5">
    <source>
        <dbReference type="ARBA" id="ARBA00023004"/>
    </source>
</evidence>
<dbReference type="GO" id="GO:0005506">
    <property type="term" value="F:iron ion binding"/>
    <property type="evidence" value="ECO:0007669"/>
    <property type="project" value="InterPro"/>
</dbReference>
<protein>
    <recommendedName>
        <fullName evidence="7">Prolyl 4-hydroxylase alpha subunit domain-containing protein</fullName>
    </recommendedName>
</protein>
<dbReference type="PANTHER" id="PTHR10869">
    <property type="entry name" value="PROLYL 4-HYDROXYLASE ALPHA SUBUNIT"/>
    <property type="match status" value="1"/>
</dbReference>
<gene>
    <name evidence="8" type="ORF">N0F65_003573</name>
</gene>
<evidence type="ECO:0000256" key="4">
    <source>
        <dbReference type="ARBA" id="ARBA00023002"/>
    </source>
</evidence>
<evidence type="ECO:0000256" key="2">
    <source>
        <dbReference type="ARBA" id="ARBA00022723"/>
    </source>
</evidence>
<sequence>MAGGRQFGIAMAKAKTKQEAGSTSPKAGGSSPKANAKANTSSSSFMWSAAVVVVALAFGVGRLSSQVPVPDALASLTSGESRVLSTSKAPTPAPTPQSILDIVEDPATLPDKYTSYVVDMEVRSFAVNECEDSAFAPSLLHDGKLVHVTEPMEAATMGDDRVFFMLNGQNEGLYVSWNGQFGCLALAAERAAQWLGADQDVLANGVRLYSQMGEPVRDAQELAATRNIVHILLDFQIWVWPGIKKGYKYTLDHGITLTTVGMSPKVYDVEHFLTGEEAAKIMEYGKPGLDRSKVDGANSSTVVSSARTSHTAFLDDSHFTREFRARSARVARLPSPSFAERLQLVRYAAGEFYRQHLDTFHSREFVPASWDAYTMDSYKQWCQWAAEKLDSLDQSRVPEEFRQGGTLYPNAEDTKDFPNALLTVFQQHMIESNLYEAFEDQAWNTWLQGNLDKTADGILPSIMKEDGKPNYLPIIIKAWERKLGLPDVHYTLPKAQVHGVSHYFGWIRWAKERIAFLGEQVPEIARTGGELYPKFSVSFQDQLLRILLEDYSTELLTRLTNAEWVAWMNENVGHNNVLYQVIETFPHFTETAIKAWESRVNLPALRYKMPKYVKHYNPQRFVTLFLYLNNETKIGGETVFPHSLDRFTDEKIERRGMDECSTGLAVPPRGLHASLFYVQTPEGDIDYMSRHGGCPPHEGIKWGSNSFMWNADADEGADLWTTK</sequence>
<dbReference type="FunFam" id="2.60.120.620:FF:000023">
    <property type="entry name" value="Transmembrane prolyl 4-hydroxylase"/>
    <property type="match status" value="1"/>
</dbReference>
<accession>A0AAV2Z5J6</accession>
<organism evidence="8 9">
    <name type="scientific">Lagenidium giganteum</name>
    <dbReference type="NCBI Taxonomy" id="4803"/>
    <lineage>
        <taxon>Eukaryota</taxon>
        <taxon>Sar</taxon>
        <taxon>Stramenopiles</taxon>
        <taxon>Oomycota</taxon>
        <taxon>Peronosporomycetes</taxon>
        <taxon>Pythiales</taxon>
        <taxon>Pythiaceae</taxon>
    </lineage>
</organism>
<reference evidence="8" key="1">
    <citation type="submission" date="2022-11" db="EMBL/GenBank/DDBJ databases">
        <authorList>
            <person name="Morgan W.R."/>
            <person name="Tartar A."/>
        </authorList>
    </citation>
    <scope>NUCLEOTIDE SEQUENCE</scope>
    <source>
        <strain evidence="8">ARSEF 373</strain>
    </source>
</reference>
<evidence type="ECO:0000259" key="7">
    <source>
        <dbReference type="SMART" id="SM00702"/>
    </source>
</evidence>
<keyword evidence="2" id="KW-0479">Metal-binding</keyword>
<evidence type="ECO:0000313" key="9">
    <source>
        <dbReference type="Proteomes" id="UP001146120"/>
    </source>
</evidence>
<dbReference type="AlphaFoldDB" id="A0AAV2Z5J6"/>
<keyword evidence="9" id="KW-1185">Reference proteome</keyword>
<evidence type="ECO:0000313" key="8">
    <source>
        <dbReference type="EMBL" id="DBA00644.1"/>
    </source>
</evidence>
<comment type="cofactor">
    <cofactor evidence="1">
        <name>L-ascorbate</name>
        <dbReference type="ChEBI" id="CHEBI:38290"/>
    </cofactor>
</comment>
<dbReference type="GO" id="GO:0031418">
    <property type="term" value="F:L-ascorbic acid binding"/>
    <property type="evidence" value="ECO:0007669"/>
    <property type="project" value="InterPro"/>
</dbReference>
<feature type="region of interest" description="Disordered" evidence="6">
    <location>
        <begin position="1"/>
        <end position="38"/>
    </location>
</feature>
<dbReference type="EMBL" id="DAKRPA010000060">
    <property type="protein sequence ID" value="DBA00644.1"/>
    <property type="molecule type" value="Genomic_DNA"/>
</dbReference>
<keyword evidence="3" id="KW-0223">Dioxygenase</keyword>
<dbReference type="Proteomes" id="UP001146120">
    <property type="component" value="Unassembled WGS sequence"/>
</dbReference>
<evidence type="ECO:0000256" key="6">
    <source>
        <dbReference type="SAM" id="MobiDB-lite"/>
    </source>
</evidence>
<proteinExistence type="predicted"/>
<feature type="domain" description="Prolyl 4-hydroxylase alpha subunit" evidence="7">
    <location>
        <begin position="264"/>
        <end position="709"/>
    </location>
</feature>
<dbReference type="InterPro" id="IPR045054">
    <property type="entry name" value="P4HA-like"/>
</dbReference>
<dbReference type="PANTHER" id="PTHR10869:SF226">
    <property type="entry name" value="PROLYL 4-HYDROXYLASE ALPHA SUBUNIT DOMAIN-CONTAINING PROTEIN"/>
    <property type="match status" value="1"/>
</dbReference>
<dbReference type="InterPro" id="IPR006620">
    <property type="entry name" value="Pro_4_hyd_alph"/>
</dbReference>
<reference evidence="8" key="2">
    <citation type="journal article" date="2023" name="Microbiol Resour">
        <title>Decontamination and Annotation of the Draft Genome Sequence of the Oomycete Lagenidium giganteum ARSEF 373.</title>
        <authorList>
            <person name="Morgan W.R."/>
            <person name="Tartar A."/>
        </authorList>
    </citation>
    <scope>NUCLEOTIDE SEQUENCE</scope>
    <source>
        <strain evidence="8">ARSEF 373</strain>
    </source>
</reference>
<evidence type="ECO:0000256" key="1">
    <source>
        <dbReference type="ARBA" id="ARBA00001961"/>
    </source>
</evidence>
<dbReference type="Gene3D" id="2.60.120.620">
    <property type="entry name" value="q2cbj1_9rhob like domain"/>
    <property type="match status" value="2"/>
</dbReference>